<dbReference type="GO" id="GO:0005886">
    <property type="term" value="C:plasma membrane"/>
    <property type="evidence" value="ECO:0007669"/>
    <property type="project" value="TreeGrafter"/>
</dbReference>
<evidence type="ECO:0000313" key="9">
    <source>
        <dbReference type="Proteomes" id="UP001197093"/>
    </source>
</evidence>
<evidence type="ECO:0000256" key="5">
    <source>
        <dbReference type="SAM" id="MobiDB-lite"/>
    </source>
</evidence>
<keyword evidence="4 6" id="KW-0472">Membrane</keyword>
<sequence>MPRISEAVKQDHAIIQKAFHRLRDADPETRKPDEFVWALDRYLIVEDLVVAPALEHHIARGGERHRRLSDDFDSINAKLRHMQRYSPAEPSFDSSLTAIWVDLEPHIREEETGDLDRLEESLSPTESEALAKKYSDIKELLQHPYGKDGVPDERTFRPVSGQTTDETEKPNHSSGLQRSDKDNKIYVKTTGEDDPMDPRNWPLLERSKNIAILAYLIFVQAWAGAAESQANSAASSEQGHSKVAENLTISMYLFGIGSGSLFAGPVSETFGRNPTYLVSTFYYLFFVLGAALAPNFGGRIACRFFMGLFASATLTINGSSVRDQFRPVKRAFVFPAIAWVNVAAPMIAPIASGWIVENPNLGWRWTEWITLIISGPAFLLAFLFLPETYLPLLLDWKAAGLRRTTGDKRYVSEHAESSTFKERLTKGVTMPAKFFFTEPVIAVLGVYLILLYVLLFSFLSGFDYIFKETYHLSTGMTGSCFASIASGATAFTLLAPELYSWARHKTEHVRGASVEPEFRLWPAIVAGPLLPISLFWLGWGNYSSISIWCSLGACFLFGVVVIAIYVSSYEYIIDSYGDHSAMALSSITFLRYMIAGGMVMASRPMYSGIGVHWTMTLLGCIAVVLAPAPLVFWKFGPKIRKKSSYAEDPEEKE</sequence>
<keyword evidence="3 6" id="KW-1133">Transmembrane helix</keyword>
<protein>
    <recommendedName>
        <fullName evidence="7">Major facilitator superfamily (MFS) profile domain-containing protein</fullName>
    </recommendedName>
</protein>
<dbReference type="InterPro" id="IPR011701">
    <property type="entry name" value="MFS"/>
</dbReference>
<dbReference type="InterPro" id="IPR036259">
    <property type="entry name" value="MFS_trans_sf"/>
</dbReference>
<dbReference type="Gene3D" id="1.20.1250.20">
    <property type="entry name" value="MFS general substrate transporter like domains"/>
    <property type="match status" value="1"/>
</dbReference>
<reference evidence="8" key="1">
    <citation type="submission" date="2023-02" db="EMBL/GenBank/DDBJ databases">
        <authorList>
            <person name="Palmer J.M."/>
        </authorList>
    </citation>
    <scope>NUCLEOTIDE SEQUENCE</scope>
    <source>
        <strain evidence="8">FW57</strain>
    </source>
</reference>
<feature type="transmembrane region" description="Helical" evidence="6">
    <location>
        <begin position="481"/>
        <end position="499"/>
    </location>
</feature>
<evidence type="ECO:0000256" key="1">
    <source>
        <dbReference type="ARBA" id="ARBA00004141"/>
    </source>
</evidence>
<feature type="transmembrane region" description="Helical" evidence="6">
    <location>
        <begin position="276"/>
        <end position="294"/>
    </location>
</feature>
<feature type="compositionally biased region" description="Basic and acidic residues" evidence="5">
    <location>
        <begin position="143"/>
        <end position="156"/>
    </location>
</feature>
<feature type="transmembrane region" description="Helical" evidence="6">
    <location>
        <begin position="545"/>
        <end position="569"/>
    </location>
</feature>
<dbReference type="InterPro" id="IPR020846">
    <property type="entry name" value="MFS_dom"/>
</dbReference>
<evidence type="ECO:0000256" key="3">
    <source>
        <dbReference type="ARBA" id="ARBA00022989"/>
    </source>
</evidence>
<feature type="region of interest" description="Disordered" evidence="5">
    <location>
        <begin position="143"/>
        <end position="200"/>
    </location>
</feature>
<comment type="subcellular location">
    <subcellularLocation>
        <location evidence="1">Membrane</location>
        <topology evidence="1">Multi-pass membrane protein</topology>
    </subcellularLocation>
</comment>
<feature type="transmembrane region" description="Helical" evidence="6">
    <location>
        <begin position="331"/>
        <end position="356"/>
    </location>
</feature>
<evidence type="ECO:0000313" key="8">
    <source>
        <dbReference type="EMBL" id="KAG7284626.1"/>
    </source>
</evidence>
<evidence type="ECO:0000256" key="2">
    <source>
        <dbReference type="ARBA" id="ARBA00022692"/>
    </source>
</evidence>
<feature type="transmembrane region" description="Helical" evidence="6">
    <location>
        <begin position="440"/>
        <end position="461"/>
    </location>
</feature>
<gene>
    <name evidence="8" type="ORF">NEMBOFW57_009231</name>
</gene>
<feature type="transmembrane region" description="Helical" evidence="6">
    <location>
        <begin position="613"/>
        <end position="633"/>
    </location>
</feature>
<dbReference type="Proteomes" id="UP001197093">
    <property type="component" value="Unassembled WGS sequence"/>
</dbReference>
<comment type="caution">
    <text evidence="8">The sequence shown here is derived from an EMBL/GenBank/DDBJ whole genome shotgun (WGS) entry which is preliminary data.</text>
</comment>
<feature type="domain" description="Major facilitator superfamily (MFS) profile" evidence="7">
    <location>
        <begin position="209"/>
        <end position="653"/>
    </location>
</feature>
<keyword evidence="2 6" id="KW-0812">Transmembrane</keyword>
<feature type="transmembrane region" description="Helical" evidence="6">
    <location>
        <begin position="368"/>
        <end position="394"/>
    </location>
</feature>
<evidence type="ECO:0000256" key="4">
    <source>
        <dbReference type="ARBA" id="ARBA00023136"/>
    </source>
</evidence>
<dbReference type="SUPFAM" id="SSF103473">
    <property type="entry name" value="MFS general substrate transporter"/>
    <property type="match status" value="1"/>
</dbReference>
<proteinExistence type="predicted"/>
<dbReference type="Pfam" id="PF01814">
    <property type="entry name" value="Hemerythrin"/>
    <property type="match status" value="1"/>
</dbReference>
<organism evidence="8 9">
    <name type="scientific">Staphylotrichum longicolle</name>
    <dbReference type="NCBI Taxonomy" id="669026"/>
    <lineage>
        <taxon>Eukaryota</taxon>
        <taxon>Fungi</taxon>
        <taxon>Dikarya</taxon>
        <taxon>Ascomycota</taxon>
        <taxon>Pezizomycotina</taxon>
        <taxon>Sordariomycetes</taxon>
        <taxon>Sordariomycetidae</taxon>
        <taxon>Sordariales</taxon>
        <taxon>Chaetomiaceae</taxon>
        <taxon>Staphylotrichum</taxon>
    </lineage>
</organism>
<name>A0AAD4HV99_9PEZI</name>
<dbReference type="PANTHER" id="PTHR23502">
    <property type="entry name" value="MAJOR FACILITATOR SUPERFAMILY"/>
    <property type="match status" value="1"/>
</dbReference>
<evidence type="ECO:0000259" key="7">
    <source>
        <dbReference type="PROSITE" id="PS50850"/>
    </source>
</evidence>
<accession>A0AAD4HV99</accession>
<dbReference type="GO" id="GO:0022857">
    <property type="term" value="F:transmembrane transporter activity"/>
    <property type="evidence" value="ECO:0007669"/>
    <property type="project" value="InterPro"/>
</dbReference>
<dbReference type="PANTHER" id="PTHR23502:SF188">
    <property type="entry name" value="MAJOR FACILITATOR SUPERFAMILY (MFS) PROFILE DOMAIN-CONTAINING PROTEIN"/>
    <property type="match status" value="1"/>
</dbReference>
<dbReference type="CDD" id="cd17323">
    <property type="entry name" value="MFS_Tpo1_MDR_like"/>
    <property type="match status" value="1"/>
</dbReference>
<keyword evidence="9" id="KW-1185">Reference proteome</keyword>
<dbReference type="InterPro" id="IPR012312">
    <property type="entry name" value="Hemerythrin-like"/>
</dbReference>
<dbReference type="EMBL" id="JAHCVI010000005">
    <property type="protein sequence ID" value="KAG7284626.1"/>
    <property type="molecule type" value="Genomic_DNA"/>
</dbReference>
<feature type="transmembrane region" description="Helical" evidence="6">
    <location>
        <begin position="520"/>
        <end position="539"/>
    </location>
</feature>
<dbReference type="PROSITE" id="PS50850">
    <property type="entry name" value="MFS"/>
    <property type="match status" value="1"/>
</dbReference>
<dbReference type="AlphaFoldDB" id="A0AAD4HV99"/>
<dbReference type="Pfam" id="PF07690">
    <property type="entry name" value="MFS_1"/>
    <property type="match status" value="1"/>
</dbReference>
<feature type="transmembrane region" description="Helical" evidence="6">
    <location>
        <begin position="581"/>
        <end position="601"/>
    </location>
</feature>
<feature type="transmembrane region" description="Helical" evidence="6">
    <location>
        <begin position="246"/>
        <end position="264"/>
    </location>
</feature>
<evidence type="ECO:0000256" key="6">
    <source>
        <dbReference type="SAM" id="Phobius"/>
    </source>
</evidence>